<dbReference type="KEGG" id="mbw:MSBRW_1441"/>
<dbReference type="GeneID" id="87783614"/>
<dbReference type="Proteomes" id="UP000033038">
    <property type="component" value="Chromosome"/>
</dbReference>
<dbReference type="AlphaFoldDB" id="A0A0E3QKL7"/>
<dbReference type="RefSeq" id="WP_011308213.1">
    <property type="nucleotide sequence ID" value="NZ_CP009526.1"/>
</dbReference>
<reference evidence="1 2" key="1">
    <citation type="submission" date="2014-07" db="EMBL/GenBank/DDBJ databases">
        <title>Methanogenic archaea and the global carbon cycle.</title>
        <authorList>
            <person name="Henriksen J.R."/>
            <person name="Luke J."/>
            <person name="Reinhart S."/>
            <person name="Benedict M.N."/>
            <person name="Youngblut N.D."/>
            <person name="Metcalf M.E."/>
            <person name="Whitaker R.J."/>
            <person name="Metcalf W.W."/>
        </authorList>
    </citation>
    <scope>NUCLEOTIDE SEQUENCE [LARGE SCALE GENOMIC DNA]</scope>
    <source>
        <strain evidence="1 2">Wiesmoor</strain>
    </source>
</reference>
<dbReference type="PATRIC" id="fig|1434109.4.peg.1806"/>
<sequence>MNSGKESAILFDYFPESVVDGSCELEVGRNLHNHLAELGEPLQFGIREGMVEAFLVERGFSGVQNVTAEEFKKLYFHRANKDREVCSLYYFAHAVIE</sequence>
<accession>A0A0E3QKL7</accession>
<dbReference type="SUPFAM" id="SSF53335">
    <property type="entry name" value="S-adenosyl-L-methionine-dependent methyltransferases"/>
    <property type="match status" value="1"/>
</dbReference>
<evidence type="ECO:0000313" key="1">
    <source>
        <dbReference type="EMBL" id="AKB50694.1"/>
    </source>
</evidence>
<protein>
    <submittedName>
        <fullName evidence="1">Uncharacterized protein</fullName>
    </submittedName>
</protein>
<dbReference type="EMBL" id="CP009526">
    <property type="protein sequence ID" value="AKB50694.1"/>
    <property type="molecule type" value="Genomic_DNA"/>
</dbReference>
<dbReference type="InterPro" id="IPR029063">
    <property type="entry name" value="SAM-dependent_MTases_sf"/>
</dbReference>
<organism evidence="1 2">
    <name type="scientific">Methanosarcina barkeri str. Wiesmoor</name>
    <dbReference type="NCBI Taxonomy" id="1434109"/>
    <lineage>
        <taxon>Archaea</taxon>
        <taxon>Methanobacteriati</taxon>
        <taxon>Methanobacteriota</taxon>
        <taxon>Stenosarchaea group</taxon>
        <taxon>Methanomicrobia</taxon>
        <taxon>Methanosarcinales</taxon>
        <taxon>Methanosarcinaceae</taxon>
        <taxon>Methanosarcina</taxon>
    </lineage>
</organism>
<proteinExistence type="predicted"/>
<gene>
    <name evidence="1" type="ORF">MSBRW_1441</name>
</gene>
<evidence type="ECO:0000313" key="2">
    <source>
        <dbReference type="Proteomes" id="UP000033038"/>
    </source>
</evidence>
<dbReference type="HOGENOM" id="CLU_2340145_0_0_2"/>
<name>A0A0E3QKL7_METBA</name>